<dbReference type="AlphaFoldDB" id="C0G578"/>
<name>C0G578_9HYPH</name>
<keyword evidence="1" id="KW-0812">Transmembrane</keyword>
<keyword evidence="1" id="KW-0472">Membrane</keyword>
<dbReference type="Proteomes" id="UP000003678">
    <property type="component" value="Unassembled WGS sequence"/>
</dbReference>
<reference evidence="3 4" key="1">
    <citation type="submission" date="2009-03" db="EMBL/GenBank/DDBJ databases">
        <authorList>
            <person name="Setubal J.C."/>
            <person name="Boyle S."/>
            <person name="Crasta O.R."/>
            <person name="Gillespie J.J."/>
            <person name="Kenyon R.W."/>
            <person name="Lu J."/>
            <person name="Mane S."/>
            <person name="Nagrani S."/>
            <person name="Shallom J.M."/>
            <person name="Shallom S."/>
            <person name="Shukla M."/>
            <person name="Snyder E.E."/>
            <person name="Sobral B.W."/>
            <person name="Wattam A.R."/>
            <person name="Will R."/>
            <person name="Williams K."/>
            <person name="Yoo H."/>
            <person name="Bruce D.H."/>
            <person name="Detter C."/>
            <person name="Munk C."/>
            <person name="Brettin T.S."/>
            <person name="Ficht T."/>
        </authorList>
    </citation>
    <scope>NUCLEOTIDE SEQUENCE [LARGE SCALE GENOMIC DNA]</scope>
    <source>
        <strain evidence="3 4">Cudo</strain>
    </source>
</reference>
<dbReference type="EMBL" id="ACJD01000002">
    <property type="protein sequence ID" value="EEH15073.1"/>
    <property type="molecule type" value="Genomic_DNA"/>
</dbReference>
<sequence>MNQAPNGDDSRQDKRHIPSVRYERRLGGTKVRILTMRQGLAKTLSIAAAFVVGIGALGGAAVFVATSMPTTSVAAEKTISGKVLYRERIALPPEASLIVQLVDMSVADTPSRALGETRIESVHGSPIPFAISFDTNAIEQGHSYALQARISAGDTLWFVNDERYVIDPENPAAPLDINVVMVRKNTDDAASIGIEGKDWLAEDIQGSGVIDDAQTTLNVATDGAVSGSGGCNRYFSKATVTGENIAFAEIGSTYVQCPPALMNQERKFLDVLGKTRSYKIEMGKLMLLDESGKEIARLAQSL</sequence>
<feature type="transmembrane region" description="Helical" evidence="1">
    <location>
        <begin position="44"/>
        <end position="65"/>
    </location>
</feature>
<dbReference type="InterPro" id="IPR005184">
    <property type="entry name" value="DUF306_Meta_HslJ"/>
</dbReference>
<accession>C0G578</accession>
<evidence type="ECO:0000313" key="3">
    <source>
        <dbReference type="EMBL" id="EEH15073.1"/>
    </source>
</evidence>
<dbReference type="Pfam" id="PF09619">
    <property type="entry name" value="YscW"/>
    <property type="match status" value="1"/>
</dbReference>
<evidence type="ECO:0000313" key="4">
    <source>
        <dbReference type="Proteomes" id="UP000003678"/>
    </source>
</evidence>
<organism evidence="3 4">
    <name type="scientific">Brucella ceti str. Cudo</name>
    <dbReference type="NCBI Taxonomy" id="595497"/>
    <lineage>
        <taxon>Bacteria</taxon>
        <taxon>Pseudomonadati</taxon>
        <taxon>Pseudomonadota</taxon>
        <taxon>Alphaproteobacteria</taxon>
        <taxon>Hyphomicrobiales</taxon>
        <taxon>Brucellaceae</taxon>
        <taxon>Brucella/Ochrobactrum group</taxon>
        <taxon>Brucella</taxon>
    </lineage>
</organism>
<evidence type="ECO:0000256" key="1">
    <source>
        <dbReference type="SAM" id="Phobius"/>
    </source>
</evidence>
<comment type="caution">
    <text evidence="3">The sequence shown here is derived from an EMBL/GenBank/DDBJ whole genome shotgun (WGS) entry which is preliminary data.</text>
</comment>
<proteinExistence type="predicted"/>
<dbReference type="InterPro" id="IPR053196">
    <property type="entry name" value="Lipoprotein_YbaY-like"/>
</dbReference>
<dbReference type="Gene3D" id="2.40.128.270">
    <property type="match status" value="1"/>
</dbReference>
<protein>
    <recommendedName>
        <fullName evidence="2">DUF306 domain-containing protein</fullName>
    </recommendedName>
</protein>
<keyword evidence="1" id="KW-1133">Transmembrane helix</keyword>
<evidence type="ECO:0000259" key="2">
    <source>
        <dbReference type="Pfam" id="PF03724"/>
    </source>
</evidence>
<dbReference type="InterPro" id="IPR038670">
    <property type="entry name" value="HslJ-like_sf"/>
</dbReference>
<gene>
    <name evidence="3" type="ORF">BCETI_2000165</name>
</gene>
<dbReference type="PANTHER" id="PTHR38013">
    <property type="entry name" value="GLYCOPROTEIN/POLYSACCHARIDE METABOLISM"/>
    <property type="match status" value="1"/>
</dbReference>
<dbReference type="InterPro" id="IPR039366">
    <property type="entry name" value="Pilotin"/>
</dbReference>
<feature type="domain" description="DUF306" evidence="2">
    <location>
        <begin position="194"/>
        <end position="298"/>
    </location>
</feature>
<dbReference type="PANTHER" id="PTHR38013:SF1">
    <property type="entry name" value="GLYCOPROTEIN_POLYSACCHARIDE METABOLISM"/>
    <property type="match status" value="1"/>
</dbReference>
<dbReference type="Pfam" id="PF03724">
    <property type="entry name" value="META"/>
    <property type="match status" value="1"/>
</dbReference>